<feature type="domain" description="HTH araC/xylS-type" evidence="4">
    <location>
        <begin position="170"/>
        <end position="267"/>
    </location>
</feature>
<dbReference type="SUPFAM" id="SSF46689">
    <property type="entry name" value="Homeodomain-like"/>
    <property type="match status" value="2"/>
</dbReference>
<keyword evidence="6" id="KW-1185">Reference proteome</keyword>
<dbReference type="InterPro" id="IPR050204">
    <property type="entry name" value="AraC_XylS_family_regulators"/>
</dbReference>
<evidence type="ECO:0000256" key="3">
    <source>
        <dbReference type="ARBA" id="ARBA00023163"/>
    </source>
</evidence>
<proteinExistence type="predicted"/>
<accession>A0A4R6QJI6</accession>
<dbReference type="GO" id="GO:0003700">
    <property type="term" value="F:DNA-binding transcription factor activity"/>
    <property type="evidence" value="ECO:0007669"/>
    <property type="project" value="InterPro"/>
</dbReference>
<keyword evidence="1" id="KW-0805">Transcription regulation</keyword>
<dbReference type="Gene3D" id="1.10.10.60">
    <property type="entry name" value="Homeodomain-like"/>
    <property type="match status" value="1"/>
</dbReference>
<organism evidence="5 6">
    <name type="scientific">Roseateles toxinivorans</name>
    <dbReference type="NCBI Taxonomy" id="270368"/>
    <lineage>
        <taxon>Bacteria</taxon>
        <taxon>Pseudomonadati</taxon>
        <taxon>Pseudomonadota</taxon>
        <taxon>Betaproteobacteria</taxon>
        <taxon>Burkholderiales</taxon>
        <taxon>Sphaerotilaceae</taxon>
        <taxon>Roseateles</taxon>
    </lineage>
</organism>
<name>A0A4R6QJI6_9BURK</name>
<dbReference type="EMBL" id="SNXS01000004">
    <property type="protein sequence ID" value="TDP63886.1"/>
    <property type="molecule type" value="Genomic_DNA"/>
</dbReference>
<dbReference type="InParanoid" id="A0A4R6QJI6"/>
<dbReference type="SMART" id="SM00342">
    <property type="entry name" value="HTH_ARAC"/>
    <property type="match status" value="1"/>
</dbReference>
<protein>
    <submittedName>
        <fullName evidence="5">AraC family transcriptional regulator</fullName>
    </submittedName>
</protein>
<dbReference type="Pfam" id="PF12833">
    <property type="entry name" value="HTH_18"/>
    <property type="match status" value="1"/>
</dbReference>
<dbReference type="InterPro" id="IPR009057">
    <property type="entry name" value="Homeodomain-like_sf"/>
</dbReference>
<gene>
    <name evidence="5" type="ORF">DES47_104168</name>
</gene>
<evidence type="ECO:0000259" key="4">
    <source>
        <dbReference type="PROSITE" id="PS01124"/>
    </source>
</evidence>
<evidence type="ECO:0000313" key="6">
    <source>
        <dbReference type="Proteomes" id="UP000295361"/>
    </source>
</evidence>
<evidence type="ECO:0000256" key="1">
    <source>
        <dbReference type="ARBA" id="ARBA00023015"/>
    </source>
</evidence>
<comment type="caution">
    <text evidence="5">The sequence shown here is derived from an EMBL/GenBank/DDBJ whole genome shotgun (WGS) entry which is preliminary data.</text>
</comment>
<dbReference type="PROSITE" id="PS01124">
    <property type="entry name" value="HTH_ARAC_FAMILY_2"/>
    <property type="match status" value="1"/>
</dbReference>
<dbReference type="AlphaFoldDB" id="A0A4R6QJI6"/>
<sequence length="267" mass="28992">MHVTPSTRPIAPAVSRLTVSAGRVHFWPGGSLWIGQGSGLSDWHDHHALQIALALDGICRFRDLEDGCWSSFTGALVRSHCKHQFEIEGATVAHLFIEPETTAGRMLTRHFAAQGISPLPDAERDDMADLLLAAYRRGAGDEAMVATARAALALLTNEPLADDPVDPRIGKALDYIRTHLHAPITLSDAASAAALSPGRFRHLFVQETGSAFRAYLLWLRLNAAIQCAMAGQSWTTAAHEAGFADSAHLTRTFRRMFGINPATLLRV</sequence>
<dbReference type="Proteomes" id="UP000295361">
    <property type="component" value="Unassembled WGS sequence"/>
</dbReference>
<keyword evidence="3" id="KW-0804">Transcription</keyword>
<dbReference type="GO" id="GO:0043565">
    <property type="term" value="F:sequence-specific DNA binding"/>
    <property type="evidence" value="ECO:0007669"/>
    <property type="project" value="InterPro"/>
</dbReference>
<reference evidence="5 6" key="1">
    <citation type="submission" date="2019-03" db="EMBL/GenBank/DDBJ databases">
        <title>Genomic Encyclopedia of Type Strains, Phase IV (KMG-IV): sequencing the most valuable type-strain genomes for metagenomic binning, comparative biology and taxonomic classification.</title>
        <authorList>
            <person name="Goeker M."/>
        </authorList>
    </citation>
    <scope>NUCLEOTIDE SEQUENCE [LARGE SCALE GENOMIC DNA]</scope>
    <source>
        <strain evidence="5 6">DSM 16998</strain>
    </source>
</reference>
<evidence type="ECO:0000313" key="5">
    <source>
        <dbReference type="EMBL" id="TDP63886.1"/>
    </source>
</evidence>
<dbReference type="PANTHER" id="PTHR46796">
    <property type="entry name" value="HTH-TYPE TRANSCRIPTIONAL ACTIVATOR RHAS-RELATED"/>
    <property type="match status" value="1"/>
</dbReference>
<keyword evidence="2" id="KW-0238">DNA-binding</keyword>
<evidence type="ECO:0000256" key="2">
    <source>
        <dbReference type="ARBA" id="ARBA00023125"/>
    </source>
</evidence>
<dbReference type="InterPro" id="IPR018060">
    <property type="entry name" value="HTH_AraC"/>
</dbReference>